<dbReference type="PANTHER" id="PTHR30532:SF28">
    <property type="entry name" value="PETROBACTIN-BINDING PROTEIN YCLQ"/>
    <property type="match status" value="1"/>
</dbReference>
<feature type="compositionally biased region" description="Basic and acidic residues" evidence="6">
    <location>
        <begin position="26"/>
        <end position="41"/>
    </location>
</feature>
<feature type="coiled-coil region" evidence="5">
    <location>
        <begin position="187"/>
        <end position="214"/>
    </location>
</feature>
<keyword evidence="4 7" id="KW-0732">Signal</keyword>
<name>A0A1E4R0Y1_9BACI</name>
<dbReference type="InterPro" id="IPR033870">
    <property type="entry name" value="FatB"/>
</dbReference>
<evidence type="ECO:0000256" key="2">
    <source>
        <dbReference type="ARBA" id="ARBA00008814"/>
    </source>
</evidence>
<keyword evidence="3" id="KW-0813">Transport</keyword>
<organism evidence="9 10">
    <name type="scientific">Lysinibacillus fusiformis</name>
    <dbReference type="NCBI Taxonomy" id="28031"/>
    <lineage>
        <taxon>Bacteria</taxon>
        <taxon>Bacillati</taxon>
        <taxon>Bacillota</taxon>
        <taxon>Bacilli</taxon>
        <taxon>Bacillales</taxon>
        <taxon>Bacillaceae</taxon>
        <taxon>Lysinibacillus</taxon>
    </lineage>
</organism>
<dbReference type="SUPFAM" id="SSF53807">
    <property type="entry name" value="Helical backbone' metal receptor"/>
    <property type="match status" value="1"/>
</dbReference>
<gene>
    <name evidence="9" type="ORF">BG258_18625</name>
</gene>
<dbReference type="InterPro" id="IPR051313">
    <property type="entry name" value="Bact_iron-sidero_bind"/>
</dbReference>
<reference evidence="9 10" key="1">
    <citation type="submission" date="2016-09" db="EMBL/GenBank/DDBJ databases">
        <title>Draft genome sequence of the soil isolate, Lysinibacillus fusiformis M5, a potential hypoxanthine producer.</title>
        <authorList>
            <person name="Gallegos-Monterrosa R."/>
            <person name="Maroti G."/>
            <person name="Balint B."/>
            <person name="Kovacs A.T."/>
        </authorList>
    </citation>
    <scope>NUCLEOTIDE SEQUENCE [LARGE SCALE GENOMIC DNA]</scope>
    <source>
        <strain evidence="9 10">M5</strain>
    </source>
</reference>
<feature type="chain" id="PRO_5038704929" evidence="7">
    <location>
        <begin position="20"/>
        <end position="339"/>
    </location>
</feature>
<comment type="subcellular location">
    <subcellularLocation>
        <location evidence="1">Cell membrane</location>
        <topology evidence="1">Lipid-anchor</topology>
    </subcellularLocation>
</comment>
<protein>
    <submittedName>
        <fullName evidence="9">Ferrichrome ABC transporter substrate-binding protein</fullName>
    </submittedName>
</protein>
<dbReference type="Proteomes" id="UP000094784">
    <property type="component" value="Unassembled WGS sequence"/>
</dbReference>
<dbReference type="PROSITE" id="PS51257">
    <property type="entry name" value="PROKAR_LIPOPROTEIN"/>
    <property type="match status" value="1"/>
</dbReference>
<dbReference type="GO" id="GO:0005886">
    <property type="term" value="C:plasma membrane"/>
    <property type="evidence" value="ECO:0007669"/>
    <property type="project" value="UniProtKB-SubCell"/>
</dbReference>
<dbReference type="RefSeq" id="WP_069482867.1">
    <property type="nucleotide sequence ID" value="NZ_KV766182.1"/>
</dbReference>
<comment type="similarity">
    <text evidence="2">Belongs to the bacterial solute-binding protein 8 family.</text>
</comment>
<comment type="caution">
    <text evidence="9">The sequence shown here is derived from an EMBL/GenBank/DDBJ whole genome shotgun (WGS) entry which is preliminary data.</text>
</comment>
<dbReference type="CDD" id="cd01140">
    <property type="entry name" value="FatB"/>
    <property type="match status" value="1"/>
</dbReference>
<dbReference type="Pfam" id="PF01497">
    <property type="entry name" value="Peripla_BP_2"/>
    <property type="match status" value="1"/>
</dbReference>
<dbReference type="GO" id="GO:1901678">
    <property type="term" value="P:iron coordination entity transport"/>
    <property type="evidence" value="ECO:0007669"/>
    <property type="project" value="UniProtKB-ARBA"/>
</dbReference>
<evidence type="ECO:0000256" key="4">
    <source>
        <dbReference type="ARBA" id="ARBA00022729"/>
    </source>
</evidence>
<feature type="domain" description="Fe/B12 periplasmic-binding" evidence="8">
    <location>
        <begin position="79"/>
        <end position="339"/>
    </location>
</feature>
<accession>A0A1E4R0Y1</accession>
<dbReference type="PANTHER" id="PTHR30532">
    <property type="entry name" value="IRON III DICITRATE-BINDING PERIPLASMIC PROTEIN"/>
    <property type="match status" value="1"/>
</dbReference>
<evidence type="ECO:0000256" key="3">
    <source>
        <dbReference type="ARBA" id="ARBA00022448"/>
    </source>
</evidence>
<dbReference type="PROSITE" id="PS50983">
    <property type="entry name" value="FE_B12_PBP"/>
    <property type="match status" value="1"/>
</dbReference>
<dbReference type="AlphaFoldDB" id="A0A1E4R0Y1"/>
<keyword evidence="5" id="KW-0175">Coiled coil</keyword>
<dbReference type="InterPro" id="IPR002491">
    <property type="entry name" value="ABC_transptr_periplasmic_BD"/>
</dbReference>
<evidence type="ECO:0000259" key="8">
    <source>
        <dbReference type="PROSITE" id="PS50983"/>
    </source>
</evidence>
<feature type="signal peptide" evidence="7">
    <location>
        <begin position="1"/>
        <end position="19"/>
    </location>
</feature>
<dbReference type="Gene3D" id="3.40.50.1980">
    <property type="entry name" value="Nitrogenase molybdenum iron protein domain"/>
    <property type="match status" value="2"/>
</dbReference>
<evidence type="ECO:0000256" key="6">
    <source>
        <dbReference type="SAM" id="MobiDB-lite"/>
    </source>
</evidence>
<evidence type="ECO:0000256" key="1">
    <source>
        <dbReference type="ARBA" id="ARBA00004193"/>
    </source>
</evidence>
<evidence type="ECO:0000256" key="5">
    <source>
        <dbReference type="SAM" id="Coils"/>
    </source>
</evidence>
<dbReference type="OrthoDB" id="63946at2"/>
<sequence>MKKWKLLTVLMAMMLLVLAACGSKDEAKEEDKGTSTDKPAEEQNEASSAYPLTIPGSTIEGRDGDTTFEEVKLDKIPEKVVVFDNGFLDTLDALGVNPTAVVQDSLPSYLSKYKDSTYVNAGTLFEPDYEKLSEINPDIIFISGRASAAYAELSKIAPTVYIGVDNKNFLESFSANTELAGKIFGKEKEAADAIAAYEAKVEEVKGKATASEEKALIVLGSEGALSAYGSGSRFGVIHDVFGVKAADEKVKVGTHGDNVSFEYVRDTNPDILFVVDRDAVVNENGESGTKAAIENEIVSATNAVKNDKVFYLDPEVWYLSGGGLQSETLKVEDVLKAFN</sequence>
<evidence type="ECO:0000313" key="10">
    <source>
        <dbReference type="Proteomes" id="UP000094784"/>
    </source>
</evidence>
<evidence type="ECO:0000313" key="9">
    <source>
        <dbReference type="EMBL" id="ODV54089.1"/>
    </source>
</evidence>
<dbReference type="GO" id="GO:0030288">
    <property type="term" value="C:outer membrane-bounded periplasmic space"/>
    <property type="evidence" value="ECO:0007669"/>
    <property type="project" value="TreeGrafter"/>
</dbReference>
<feature type="region of interest" description="Disordered" evidence="6">
    <location>
        <begin position="26"/>
        <end position="63"/>
    </location>
</feature>
<dbReference type="EMBL" id="MECQ01000002">
    <property type="protein sequence ID" value="ODV54089.1"/>
    <property type="molecule type" value="Genomic_DNA"/>
</dbReference>
<evidence type="ECO:0000256" key="7">
    <source>
        <dbReference type="SAM" id="SignalP"/>
    </source>
</evidence>
<proteinExistence type="inferred from homology"/>